<name>A0A0W0R2Y1_9GAMM</name>
<dbReference type="InterPro" id="IPR006597">
    <property type="entry name" value="Sel1-like"/>
</dbReference>
<dbReference type="SMART" id="SM00671">
    <property type="entry name" value="SEL1"/>
    <property type="match status" value="23"/>
</dbReference>
<dbReference type="EMBL" id="LNKA01000001">
    <property type="protein sequence ID" value="KTC65410.1"/>
    <property type="molecule type" value="Genomic_DNA"/>
</dbReference>
<dbReference type="PANTHER" id="PTHR11102:SF160">
    <property type="entry name" value="ERAD-ASSOCIATED E3 UBIQUITIN-PROTEIN LIGASE COMPONENT HRD3"/>
    <property type="match status" value="1"/>
</dbReference>
<dbReference type="Gene3D" id="1.25.40.10">
    <property type="entry name" value="Tetratricopeptide repeat domain"/>
    <property type="match status" value="5"/>
</dbReference>
<sequence length="1203" mass="133736">MKSLVPWVCIVATSAIQGAFASDGIEAYRKGEYKIAAEQLPALSGKDAEADFYLGKMRLYGYGQLKNNTLAIRHFKQAGEKGYLKAQQIMGRYSLLVENNPEQAFYWFKKAADANDVDAQMYCAAASLFGYGVKKNTDAAKRYYTAAAKNGNSIAQYTLADDFLNSKHAQNKKLGLLWLNKAIGQGNLAAQVKLAEIYATGNAVPKDLNKAKELLDVPLAQGSVLAQIKMGEIAEAEKNLPLAKTWYLKAAEKDYIPAQIALSNLYYQTNSPVFDPREGYLWLLKAAQQGSTDAQLALANMYKEGRFVAKNEELVQEWQEEAKESTKENSQQAQKNAAEWLTNGKEKTLAKSGYKLEGIFSDWRNPDALKENIYNQPPQMQEVSREELYQPQFTMISPNEIPINEYYNALSASLGEIKNSYAYPSYPINLNYTSFTSEEGLSPYIAKENAEFSFSFDTPFDALTLLTPQRHVKKARNTTAIKQLYDLAILGDPGAQFTMGQRYQGGVGVNKDIEKAIQFYQLAAAQKDTRSMYALGMLYLEGKEVPRNYEAALMWLNDAAFKGNPYAQFILAELYEKGMKDENGKEVIKQDLPQATSLYFLSATNNYGPAQYHLAELLTREQNKNQTLAEKEQNQKLTKKLYESAVAQGVPEAKLPLAFFNAMDKDATKQLQAFSVAQKEAETGNTQAALLLGLMYDRGLSIPQNQMDALVWYEKAAQNPVSAFILGTYYSDGKLVNKDTNRGRTLLQQASDAGFSYANFNLAILKHNTGEAFLPELDAALALGNSKAGLLLADYYLSTASDEQKMKQAREIFKLFAEKGDKEGQLKYAYMLENGLGGTADIANAQMWYTQSADLGQPIASFFLGRMYQLGKIDKQPNYELAKKWYNLAKNSFAPAAIALGFINETVDDDYTQAFDSYQYAVNQTNPIGALNLGLIYENGKGRAVDYTQAKDLYEQAVVQNQPQAMAQLAGLLVNGSLGIREEQKGYELYRKAAEMGDSDALYHLGLLNETGVGTPLNLSEATNFYQKAAEKGNGKAILALARMYQYGLGVEKNIKKAEELYKTAANLNIPYAQYQLATLYYEGANGAPMPEQGKRLLQQAQENGSAQAKNILQLINAQTEVKTSYIEPLPTKTISTIAQLPADLLYLDAISEWNSGDEASSRKILDKIIMEFPHYTPAKRAYEQLNQPSKILGSKQYTQLNA</sequence>
<dbReference type="RefSeq" id="WP_058461175.1">
    <property type="nucleotide sequence ID" value="NZ_CAAAHS010000003.1"/>
</dbReference>
<reference evidence="3 5" key="1">
    <citation type="submission" date="2015-11" db="EMBL/GenBank/DDBJ databases">
        <title>Identification of large and diverse effector repertoires of 38 Legionella species.</title>
        <authorList>
            <person name="Burstein D."/>
            <person name="Amaro F."/>
            <person name="Zusman T."/>
            <person name="Lifshitz Z."/>
            <person name="Cohen O."/>
            <person name="Gilbert J.A."/>
            <person name="Pupko T."/>
            <person name="Shuman H.A."/>
            <person name="Segal G."/>
        </authorList>
    </citation>
    <scope>NUCLEOTIDE SEQUENCE [LARGE SCALE GENOMIC DNA]</scope>
    <source>
        <strain evidence="3 5">1762-AUS-E</strain>
    </source>
</reference>
<evidence type="ECO:0000256" key="1">
    <source>
        <dbReference type="SAM" id="Coils"/>
    </source>
</evidence>
<dbReference type="OrthoDB" id="6114904at2"/>
<dbReference type="InterPro" id="IPR050767">
    <property type="entry name" value="Sel1_AlgK"/>
</dbReference>
<keyword evidence="4" id="KW-0614">Plasmid</keyword>
<keyword evidence="1" id="KW-0175">Coiled coil</keyword>
<feature type="chain" id="PRO_5036299179" evidence="2">
    <location>
        <begin position="22"/>
        <end position="1203"/>
    </location>
</feature>
<proteinExistence type="predicted"/>
<feature type="signal peptide" evidence="2">
    <location>
        <begin position="1"/>
        <end position="21"/>
    </location>
</feature>
<evidence type="ECO:0000313" key="3">
    <source>
        <dbReference type="EMBL" id="KTC65410.1"/>
    </source>
</evidence>
<evidence type="ECO:0000313" key="5">
    <source>
        <dbReference type="Proteomes" id="UP000054859"/>
    </source>
</evidence>
<dbReference type="Pfam" id="PF08238">
    <property type="entry name" value="Sel1"/>
    <property type="match status" value="19"/>
</dbReference>
<dbReference type="PATRIC" id="fig|45056.6.peg.71"/>
<dbReference type="EMBL" id="LR134418">
    <property type="protein sequence ID" value="VEH84768.1"/>
    <property type="molecule type" value="Genomic_DNA"/>
</dbReference>
<keyword evidence="5" id="KW-1185">Reference proteome</keyword>
<dbReference type="STRING" id="45056.Lade_0068"/>
<dbReference type="SUPFAM" id="SSF81901">
    <property type="entry name" value="HCP-like"/>
    <property type="match status" value="5"/>
</dbReference>
<dbReference type="AlphaFoldDB" id="A0A0W0R2Y1"/>
<dbReference type="PANTHER" id="PTHR11102">
    <property type="entry name" value="SEL-1-LIKE PROTEIN"/>
    <property type="match status" value="1"/>
</dbReference>
<dbReference type="Proteomes" id="UP000281170">
    <property type="component" value="Plasmid 9"/>
</dbReference>
<reference evidence="4" key="2">
    <citation type="submission" date="2018-12" db="EMBL/GenBank/DDBJ databases">
        <authorList>
            <consortium name="Pathogen Informatics"/>
        </authorList>
    </citation>
    <scope>NUCLEOTIDE SEQUENCE [LARGE SCALE GENOMIC DNA]</scope>
    <source>
        <strain evidence="4">NCTC12735</strain>
        <plasmid evidence="4">9</plasmid>
    </source>
</reference>
<dbReference type="KEGG" id="ladl:NCTC12735_00387"/>
<dbReference type="InterPro" id="IPR011990">
    <property type="entry name" value="TPR-like_helical_dom_sf"/>
</dbReference>
<feature type="coiled-coil region" evidence="1">
    <location>
        <begin position="308"/>
        <end position="343"/>
    </location>
</feature>
<keyword evidence="2" id="KW-0732">Signal</keyword>
<dbReference type="Proteomes" id="UP000054859">
    <property type="component" value="Unassembled WGS sequence"/>
</dbReference>
<gene>
    <name evidence="3" type="primary">enhC</name>
    <name evidence="3" type="ORF">Lade_0068</name>
    <name evidence="4" type="ORF">NCTC12735_00387</name>
</gene>
<evidence type="ECO:0000256" key="2">
    <source>
        <dbReference type="SAM" id="SignalP"/>
    </source>
</evidence>
<geneLocation type="plasmid" evidence="4">
    <name>9</name>
</geneLocation>
<protein>
    <submittedName>
        <fullName evidence="3">Enhanced entry protein EnhC</fullName>
    </submittedName>
</protein>
<accession>A0A0W0R2Y1</accession>
<organism evidence="3 5">
    <name type="scientific">Legionella adelaidensis</name>
    <dbReference type="NCBI Taxonomy" id="45056"/>
    <lineage>
        <taxon>Bacteria</taxon>
        <taxon>Pseudomonadati</taxon>
        <taxon>Pseudomonadota</taxon>
        <taxon>Gammaproteobacteria</taxon>
        <taxon>Legionellales</taxon>
        <taxon>Legionellaceae</taxon>
        <taxon>Legionella</taxon>
    </lineage>
</organism>
<evidence type="ECO:0000313" key="4">
    <source>
        <dbReference type="EMBL" id="VEH84768.1"/>
    </source>
</evidence>